<proteinExistence type="predicted"/>
<evidence type="ECO:0000259" key="1">
    <source>
        <dbReference type="PROSITE" id="PS50965"/>
    </source>
</evidence>
<protein>
    <recommendedName>
        <fullName evidence="1">NERD domain-containing protein</fullName>
    </recommendedName>
</protein>
<accession>A0A2N9X925</accession>
<dbReference type="EMBL" id="MEIL01000016">
    <property type="protein sequence ID" value="PIT41347.1"/>
    <property type="molecule type" value="Genomic_DNA"/>
</dbReference>
<dbReference type="RefSeq" id="WP_100151465.1">
    <property type="nucleotide sequence ID" value="NZ_MEIL01000016.1"/>
</dbReference>
<feature type="domain" description="NERD" evidence="1">
    <location>
        <begin position="42"/>
        <end position="160"/>
    </location>
</feature>
<evidence type="ECO:0000313" key="2">
    <source>
        <dbReference type="EMBL" id="PIT41347.1"/>
    </source>
</evidence>
<name>A0A2N9X925_9NEIS</name>
<reference evidence="2" key="1">
    <citation type="journal article" date="2017" name="MBio">
        <title>Type VI secretion-mediated competition in the bee gut microbiome.</title>
        <authorList>
            <person name="Steele M.I."/>
            <person name="Kwong W.K."/>
            <person name="Powell J.E."/>
            <person name="Whiteley M."/>
            <person name="Moran N.A."/>
        </authorList>
    </citation>
    <scope>NUCLEOTIDE SEQUENCE [LARGE SCALE GENOMIC DNA]</scope>
    <source>
        <strain evidence="2">WkB273</strain>
    </source>
</reference>
<dbReference type="AlphaFoldDB" id="A0A2N9X925"/>
<dbReference type="Proteomes" id="UP000230202">
    <property type="component" value="Unassembled WGS sequence"/>
</dbReference>
<comment type="caution">
    <text evidence="2">The sequence shown here is derived from an EMBL/GenBank/DDBJ whole genome shotgun (WGS) entry which is preliminary data.</text>
</comment>
<gene>
    <name evidence="2" type="ORF">BHC54_00905</name>
</gene>
<sequence length="312" mass="36127">MIIKQIDSKQEDLEVLQQLLQRPDLSPQTQRKIEQRIRLLCAGIKGEEESAYLMQFHFGNHPDWVIINDLRLQFQNKVAQIDHLLINRHLQIFVCESKRIAGELIINEFGEFSRRYNGQGQGMPSPLEQNKRHISILKQLLQKKLIQCPSLCGLYFKPLIYSLILISNDSSILRPKKTIAGLDNIIKNEQLQEKVKQLSKPLGIFSIIRTVSRSRLEEFAHQLVKLHHPQKHDWLACFGLNKINNHSANIATSSQPQTETLTPKKKPVSYFCVACRKNISPDAANYCWNHKNIFGGKAYCYQCQQIIRQKHQ</sequence>
<evidence type="ECO:0000313" key="3">
    <source>
        <dbReference type="Proteomes" id="UP000230202"/>
    </source>
</evidence>
<dbReference type="Pfam" id="PF08378">
    <property type="entry name" value="NERD"/>
    <property type="match status" value="1"/>
</dbReference>
<organism evidence="2 3">
    <name type="scientific">Snodgrassella alvi</name>
    <dbReference type="NCBI Taxonomy" id="1196083"/>
    <lineage>
        <taxon>Bacteria</taxon>
        <taxon>Pseudomonadati</taxon>
        <taxon>Pseudomonadota</taxon>
        <taxon>Betaproteobacteria</taxon>
        <taxon>Neisseriales</taxon>
        <taxon>Neisseriaceae</taxon>
        <taxon>Snodgrassella</taxon>
    </lineage>
</organism>
<dbReference type="InterPro" id="IPR011528">
    <property type="entry name" value="NERD"/>
</dbReference>
<keyword evidence="3" id="KW-1185">Reference proteome</keyword>
<dbReference type="PROSITE" id="PS50965">
    <property type="entry name" value="NERD"/>
    <property type="match status" value="1"/>
</dbReference>